<keyword evidence="7 10" id="KW-0456">Lyase</keyword>
<evidence type="ECO:0000256" key="9">
    <source>
        <dbReference type="ARBA" id="ARBA00048995"/>
    </source>
</evidence>
<feature type="compositionally biased region" description="Gly residues" evidence="13">
    <location>
        <begin position="714"/>
        <end position="726"/>
    </location>
</feature>
<evidence type="ECO:0000313" key="14">
    <source>
        <dbReference type="EMBL" id="WRP13953.1"/>
    </source>
</evidence>
<dbReference type="GO" id="GO:0008964">
    <property type="term" value="F:phosphoenolpyruvate carboxylase activity"/>
    <property type="evidence" value="ECO:0007669"/>
    <property type="project" value="UniProtKB-EC"/>
</dbReference>
<evidence type="ECO:0000256" key="1">
    <source>
        <dbReference type="ARBA" id="ARBA00001946"/>
    </source>
</evidence>
<reference evidence="15" key="1">
    <citation type="submission" date="2023-12" db="EMBL/GenBank/DDBJ databases">
        <title>Novel isolates from deep terrestrial aquifers shed light on the physiology and ecology of the class Limnochordia.</title>
        <authorList>
            <person name="Karnachuk O.V."/>
            <person name="Lukina A.P."/>
            <person name="Avakyan M.R."/>
            <person name="Kadnikov V."/>
            <person name="Begmatov S."/>
            <person name="Beletsky A.V."/>
            <person name="Mardanov A.V."/>
            <person name="Ravin N.V."/>
        </authorList>
    </citation>
    <scope>NUCLEOTIDE SEQUENCE [LARGE SCALE GENOMIC DNA]</scope>
    <source>
        <strain evidence="15">LN</strain>
    </source>
</reference>
<comment type="cofactor">
    <cofactor evidence="1 10">
        <name>Mg(2+)</name>
        <dbReference type="ChEBI" id="CHEBI:18420"/>
    </cofactor>
</comment>
<evidence type="ECO:0000256" key="6">
    <source>
        <dbReference type="ARBA" id="ARBA00022842"/>
    </source>
</evidence>
<evidence type="ECO:0000256" key="8">
    <source>
        <dbReference type="ARBA" id="ARBA00023300"/>
    </source>
</evidence>
<dbReference type="InterPro" id="IPR018129">
    <property type="entry name" value="PEP_COase_Lys_AS"/>
</dbReference>
<dbReference type="Proteomes" id="UP001333102">
    <property type="component" value="Chromosome"/>
</dbReference>
<dbReference type="PANTHER" id="PTHR30523">
    <property type="entry name" value="PHOSPHOENOLPYRUVATE CARBOXYLASE"/>
    <property type="match status" value="1"/>
</dbReference>
<evidence type="ECO:0000256" key="2">
    <source>
        <dbReference type="ARBA" id="ARBA00003670"/>
    </source>
</evidence>
<evidence type="ECO:0000256" key="12">
    <source>
        <dbReference type="PROSITE-ProRule" id="PRU10112"/>
    </source>
</evidence>
<evidence type="ECO:0000256" key="4">
    <source>
        <dbReference type="ARBA" id="ARBA00012305"/>
    </source>
</evidence>
<comment type="similarity">
    <text evidence="3 10">Belongs to the PEPCase type 1 family.</text>
</comment>
<dbReference type="PRINTS" id="PR00150">
    <property type="entry name" value="PEPCARBXLASE"/>
</dbReference>
<dbReference type="NCBIfam" id="NF000584">
    <property type="entry name" value="PRK00009.1"/>
    <property type="match status" value="1"/>
</dbReference>
<evidence type="ECO:0000256" key="7">
    <source>
        <dbReference type="ARBA" id="ARBA00023239"/>
    </source>
</evidence>
<dbReference type="RefSeq" id="WP_324668225.1">
    <property type="nucleotide sequence ID" value="NZ_CP141614.1"/>
</dbReference>
<dbReference type="InterPro" id="IPR021135">
    <property type="entry name" value="PEP_COase"/>
</dbReference>
<dbReference type="Gene3D" id="1.20.1440.90">
    <property type="entry name" value="Phosphoenolpyruvate/pyruvate domain"/>
    <property type="match status" value="1"/>
</dbReference>
<accession>A0ABZ1BN19</accession>
<dbReference type="EMBL" id="CP141614">
    <property type="protein sequence ID" value="WRP13953.1"/>
    <property type="molecule type" value="Genomic_DNA"/>
</dbReference>
<organism evidence="14 15">
    <name type="scientific">Geochorda subterranea</name>
    <dbReference type="NCBI Taxonomy" id="3109564"/>
    <lineage>
        <taxon>Bacteria</taxon>
        <taxon>Bacillati</taxon>
        <taxon>Bacillota</taxon>
        <taxon>Limnochordia</taxon>
        <taxon>Limnochordales</taxon>
        <taxon>Geochordaceae</taxon>
        <taxon>Geochorda</taxon>
    </lineage>
</organism>
<dbReference type="InterPro" id="IPR015813">
    <property type="entry name" value="Pyrv/PenolPyrv_kinase-like_dom"/>
</dbReference>
<evidence type="ECO:0000256" key="10">
    <source>
        <dbReference type="HAMAP-Rule" id="MF_00595"/>
    </source>
</evidence>
<feature type="active site" evidence="10 12">
    <location>
        <position position="606"/>
    </location>
</feature>
<dbReference type="PANTHER" id="PTHR30523:SF6">
    <property type="entry name" value="PHOSPHOENOLPYRUVATE CARBOXYLASE"/>
    <property type="match status" value="1"/>
</dbReference>
<keyword evidence="8 10" id="KW-0120">Carbon dioxide fixation</keyword>
<evidence type="ECO:0000256" key="13">
    <source>
        <dbReference type="SAM" id="MobiDB-lite"/>
    </source>
</evidence>
<evidence type="ECO:0000256" key="5">
    <source>
        <dbReference type="ARBA" id="ARBA00022419"/>
    </source>
</evidence>
<name>A0ABZ1BN19_9FIRM</name>
<dbReference type="HAMAP" id="MF_00595">
    <property type="entry name" value="PEPcase_type1"/>
    <property type="match status" value="1"/>
</dbReference>
<comment type="subunit">
    <text evidence="10">Homotetramer.</text>
</comment>
<comment type="function">
    <text evidence="2 10">Forms oxaloacetate, a four-carbon dicarboxylic acid source for the tricarboxylic acid cycle.</text>
</comment>
<sequence length="981" mass="109057">MDRLRRLRDEVRFLGALLGEVLREQGGEALFEAVERVRLTAKALRSSFDPVLERELVDFLEALPDQRALEVARAFGLYFRLTNLAEQHHRVRRRRQYLLRQHRDAPQPASPAALVAELRARGLDAEGALALLRSLRVDLVLTAHPTEAARRTVLAILHDLHELLERREDPLTPPTEREVLRDRMKELLTLLWQSSEIRSRRPEPTDELRRVLFFLDVTLFEELPRLHESLERELGRAYPALEARIASGERLLPTMVRLRSWVGGDRDGNPHVTARVTWEALCRQRDLAVRRYMAAVRGLMARFAQSTRLVPVAERLLRSLADDEAVLAPEPVGFVRWNDDEPYRRKLAAMYWRLELLRRHNLALQPGWRRRPAGTEGRYRSAAELLADLRLLEESLLAARGQAIVRGSLGRLIRQVETFGLHLVPLEVRQHSEVHERALDELLRMAGLAASYRVLPEEERLALLDRLLEDEGARRALADAVGRARVQARGAVSPETAELVATLEVVRAAREEMGPEAVDTYVVSMAHEPSDVLEVVALAAGVGLAGASAEASRAPLRVVPIVETIDDLRAADGMVRRLVGVPAFRRLLAAWGGTLEIMLGYSDSNKDGGYLAANWELYQAQRRLLGQAHQGGFEVRFFHGRGGALGRGGGPTTRAILAQPPGSTRAGIKLTEQGEVLSERYLLGEIAQRSLEQVVWAAAVKALDDRAALEPQGSPGGEAGVPGGPGEEVPPGWEAVMDRLAALSMEAYRDFLFGRDEEGLRYFFAATPIAHIGELNIGSRPPSRQVGQRFEALRAIPWVFAWNQSRHLLPAWYGVGSACERWAEESGLGEPAAVAALAEMYRDWPLFRAVVDNLQMALAKADMRIAALYAGLAGAGDDASAGRASAAGAQEGPSFRQVFDRIADEYRRTVHWVLRVTGQQALLEREPALAQSIRLRNPYVDALSYLQVRFVRRHRALADETSRLGVLVTIAGIAAGLRNTG</sequence>
<protein>
    <recommendedName>
        <fullName evidence="5 10">Phosphoenolpyruvate carboxylase</fullName>
        <shortName evidence="10">PEPC</shortName>
        <shortName evidence="10">PEPCase</shortName>
        <ecNumber evidence="4 10">4.1.1.31</ecNumber>
    </recommendedName>
</protein>
<dbReference type="EC" id="4.1.1.31" evidence="4 10"/>
<gene>
    <name evidence="10 14" type="primary">ppc</name>
    <name evidence="14" type="ORF">VLY81_11030</name>
</gene>
<feature type="region of interest" description="Disordered" evidence="13">
    <location>
        <begin position="708"/>
        <end position="732"/>
    </location>
</feature>
<dbReference type="PROSITE" id="PS00393">
    <property type="entry name" value="PEPCASE_2"/>
    <property type="match status" value="1"/>
</dbReference>
<dbReference type="SUPFAM" id="SSF51621">
    <property type="entry name" value="Phosphoenolpyruvate/pyruvate domain"/>
    <property type="match status" value="1"/>
</dbReference>
<dbReference type="InterPro" id="IPR022805">
    <property type="entry name" value="PEP_COase_bac/pln-type"/>
</dbReference>
<dbReference type="PROSITE" id="PS00781">
    <property type="entry name" value="PEPCASE_1"/>
    <property type="match status" value="1"/>
</dbReference>
<keyword evidence="15" id="KW-1185">Reference proteome</keyword>
<feature type="active site" evidence="10 11">
    <location>
        <position position="144"/>
    </location>
</feature>
<evidence type="ECO:0000256" key="11">
    <source>
        <dbReference type="PROSITE-ProRule" id="PRU10111"/>
    </source>
</evidence>
<dbReference type="InterPro" id="IPR033129">
    <property type="entry name" value="PEPCASE_His_AS"/>
</dbReference>
<dbReference type="Pfam" id="PF00311">
    <property type="entry name" value="PEPcase"/>
    <property type="match status" value="1"/>
</dbReference>
<evidence type="ECO:0000256" key="3">
    <source>
        <dbReference type="ARBA" id="ARBA00008346"/>
    </source>
</evidence>
<comment type="catalytic activity">
    <reaction evidence="9 10">
        <text>oxaloacetate + phosphate = phosphoenolpyruvate + hydrogencarbonate</text>
        <dbReference type="Rhea" id="RHEA:28370"/>
        <dbReference type="ChEBI" id="CHEBI:16452"/>
        <dbReference type="ChEBI" id="CHEBI:17544"/>
        <dbReference type="ChEBI" id="CHEBI:43474"/>
        <dbReference type="ChEBI" id="CHEBI:58702"/>
        <dbReference type="EC" id="4.1.1.31"/>
    </reaction>
</comment>
<proteinExistence type="inferred from homology"/>
<evidence type="ECO:0000313" key="15">
    <source>
        <dbReference type="Proteomes" id="UP001333102"/>
    </source>
</evidence>
<keyword evidence="6 10" id="KW-0460">Magnesium</keyword>